<evidence type="ECO:0000256" key="2">
    <source>
        <dbReference type="ARBA" id="ARBA00022963"/>
    </source>
</evidence>
<dbReference type="PANTHER" id="PTHR43856">
    <property type="entry name" value="CARDIOLIPIN HYDROLASE"/>
    <property type="match status" value="1"/>
</dbReference>
<protein>
    <submittedName>
        <fullName evidence="8">Unannotated protein</fullName>
    </submittedName>
</protein>
<keyword evidence="3" id="KW-0443">Lipid metabolism</keyword>
<reference evidence="8" key="1">
    <citation type="submission" date="2020-05" db="EMBL/GenBank/DDBJ databases">
        <authorList>
            <person name="Chiriac C."/>
            <person name="Salcher M."/>
            <person name="Ghai R."/>
            <person name="Kavagutti S V."/>
        </authorList>
    </citation>
    <scope>NUCLEOTIDE SEQUENCE</scope>
</reference>
<evidence type="ECO:0000313" key="7">
    <source>
        <dbReference type="EMBL" id="CAB4703617.1"/>
    </source>
</evidence>
<dbReference type="PANTHER" id="PTHR43856:SF1">
    <property type="entry name" value="MITOCHONDRIAL CARDIOLIPIN HYDROLASE"/>
    <property type="match status" value="1"/>
</dbReference>
<feature type="domain" description="Phospholipase D-like" evidence="4">
    <location>
        <begin position="734"/>
        <end position="797"/>
    </location>
</feature>
<dbReference type="Gene3D" id="3.30.870.10">
    <property type="entry name" value="Endonuclease Chain A"/>
    <property type="match status" value="2"/>
</dbReference>
<dbReference type="InterPro" id="IPR025202">
    <property type="entry name" value="PLD-like_dom"/>
</dbReference>
<feature type="domain" description="Phospholipase D-like" evidence="4">
    <location>
        <begin position="338"/>
        <end position="501"/>
    </location>
</feature>
<dbReference type="Pfam" id="PF17963">
    <property type="entry name" value="Big_9"/>
    <property type="match status" value="1"/>
</dbReference>
<dbReference type="GO" id="GO:0016042">
    <property type="term" value="P:lipid catabolic process"/>
    <property type="evidence" value="ECO:0007669"/>
    <property type="project" value="UniProtKB-KW"/>
</dbReference>
<proteinExistence type="predicted"/>
<dbReference type="InterPro" id="IPR051406">
    <property type="entry name" value="PLD_domain"/>
</dbReference>
<evidence type="ECO:0000256" key="1">
    <source>
        <dbReference type="ARBA" id="ARBA00022801"/>
    </source>
</evidence>
<organism evidence="8">
    <name type="scientific">freshwater metagenome</name>
    <dbReference type="NCBI Taxonomy" id="449393"/>
    <lineage>
        <taxon>unclassified sequences</taxon>
        <taxon>metagenomes</taxon>
        <taxon>ecological metagenomes</taxon>
    </lineage>
</organism>
<gene>
    <name evidence="7" type="ORF">UFOPK2648_00458</name>
    <name evidence="8" type="ORF">UFOPK3037_01554</name>
    <name evidence="5" type="ORF">UFOPK3406_00640</name>
    <name evidence="6" type="ORF">UFOPK3925_01222</name>
    <name evidence="9" type="ORF">UFOPK4097_00789</name>
</gene>
<dbReference type="EMBL" id="CAFBPK010000010">
    <property type="protein sequence ID" value="CAB5018691.1"/>
    <property type="molecule type" value="Genomic_DNA"/>
</dbReference>
<accession>A0A6J6Z126</accession>
<evidence type="ECO:0000256" key="3">
    <source>
        <dbReference type="ARBA" id="ARBA00023098"/>
    </source>
</evidence>
<evidence type="ECO:0000313" key="9">
    <source>
        <dbReference type="EMBL" id="CAB5018691.1"/>
    </source>
</evidence>
<dbReference type="EMBL" id="CAESAI010000011">
    <property type="protein sequence ID" value="CAB4336617.1"/>
    <property type="molecule type" value="Genomic_DNA"/>
</dbReference>
<evidence type="ECO:0000313" key="5">
    <source>
        <dbReference type="EMBL" id="CAB4336617.1"/>
    </source>
</evidence>
<evidence type="ECO:0000259" key="4">
    <source>
        <dbReference type="Pfam" id="PF13091"/>
    </source>
</evidence>
<keyword evidence="1" id="KW-0378">Hydrolase</keyword>
<evidence type="ECO:0000313" key="8">
    <source>
        <dbReference type="EMBL" id="CAB4814425.1"/>
    </source>
</evidence>
<dbReference type="SUPFAM" id="SSF56024">
    <property type="entry name" value="Phospholipase D/nuclease"/>
    <property type="match status" value="2"/>
</dbReference>
<sequence length="817" mass="87574">MRSAMFTGKRRVFTALLAVAMTATVVTETVKSPAMAKSASNASAANLVRTGPYGPVCTDPSATTIKLINSGVAKTYSIAALTLCNPAIIPTPGPTVQASLNPTANPSPTFSPAPFEVTSSTSVSTRYSVGNNPSGITATISSGTLTVSTTLAEIDSTIELVATTAYIDPVDVRYEFIDSNSVTIPVSVRSVAPPTCQSFNVATLVDLPVTVPLEYDVIRAGGCQGGYESLTYDVSNTSPVHGTVAFDADLINTAIFTPEAGFQNPADANFSLAKFTISVTDSYGQTASATVIVNVSAAPACGGWVPKTETIFNNPLASSSRDNQLTNSRFAITNRMIDMIDCAPANSTIAMSWFSFTDDNMVNHLIEAHKRGVNVRVLVNSHATKRASSSFNSVNTLRAALGSTITDLTANASLNPGSWLASCDSGCLTPAPPAGVVFPDPDSEGEYPALHSKFFMITEANGAKNIVGISSVNPTYEQAKRGFNNASVVVNDTKLFASMSRYYVDLATAARGGVKASAYRQLTTNSKTTSYYVYPKSGADDVLTMLRDIKCIYKEGNKTKRTEIYVNMFVFTRNAPAMDLWRKAFNSKGKNGGCNVHIIYTDMDQRIKALNTKTGKYGYIPNGDKPSSWGVADCLSTRPYKANGKYNPLTSPGLTWDSTKNRMVAAKICKNGSLQGAIPTINKAGGYCWFKYKSKASGGTLDMCVSTPLKITALDKADNRAKLEADLDRTNSKWYSHQKYIAIDGMYGKSGKQSHQQIVISGTPNITSPGLRWNDEILTFTTSPKIYAQYLANFKQMKSAILNRPGPSGLQRAEARW</sequence>
<dbReference type="GO" id="GO:0016891">
    <property type="term" value="F:RNA endonuclease activity producing 5'-phosphomonoesters, hydrolytic mechanism"/>
    <property type="evidence" value="ECO:0007669"/>
    <property type="project" value="TreeGrafter"/>
</dbReference>
<name>A0A6J6Z126_9ZZZZ</name>
<dbReference type="Pfam" id="PF13091">
    <property type="entry name" value="PLDc_2"/>
    <property type="match status" value="2"/>
</dbReference>
<dbReference type="AlphaFoldDB" id="A0A6J6Z126"/>
<keyword evidence="2" id="KW-0442">Lipid degradation</keyword>
<evidence type="ECO:0000313" key="6">
    <source>
        <dbReference type="EMBL" id="CAB4343295.1"/>
    </source>
</evidence>
<dbReference type="EMBL" id="CAFAAO010000030">
    <property type="protein sequence ID" value="CAB4814425.1"/>
    <property type="molecule type" value="Genomic_DNA"/>
</dbReference>
<dbReference type="EMBL" id="CAESAD010000010">
    <property type="protein sequence ID" value="CAB4343295.1"/>
    <property type="molecule type" value="Genomic_DNA"/>
</dbReference>
<dbReference type="EMBL" id="CAEZYC010000016">
    <property type="protein sequence ID" value="CAB4703617.1"/>
    <property type="molecule type" value="Genomic_DNA"/>
</dbReference>